<reference evidence="2 3" key="1">
    <citation type="submission" date="2017-03" db="EMBL/GenBank/DDBJ databases">
        <title>Widespread Adenine N6-methylation of Active Genes in Fungi.</title>
        <authorList>
            <consortium name="DOE Joint Genome Institute"/>
            <person name="Mondo S.J."/>
            <person name="Dannebaum R.O."/>
            <person name="Kuo R.C."/>
            <person name="Louie K.B."/>
            <person name="Bewick A.J."/>
            <person name="Labutti K."/>
            <person name="Haridas S."/>
            <person name="Kuo A."/>
            <person name="Salamov A."/>
            <person name="Ahrendt S.R."/>
            <person name="Lau R."/>
            <person name="Bowen B.P."/>
            <person name="Lipzen A."/>
            <person name="Sullivan W."/>
            <person name="Andreopoulos W.B."/>
            <person name="Clum A."/>
            <person name="Lindquist E."/>
            <person name="Daum C."/>
            <person name="Northen T.R."/>
            <person name="Ramamoorthy G."/>
            <person name="Schmitz R.J."/>
            <person name="Gryganskyi A."/>
            <person name="Culley D."/>
            <person name="Magnuson J."/>
            <person name="James T.Y."/>
            <person name="O'Malley M.A."/>
            <person name="Stajich J.E."/>
            <person name="Spatafora J.W."/>
            <person name="Visel A."/>
            <person name="Grigoriev I.V."/>
        </authorList>
    </citation>
    <scope>NUCLEOTIDE SEQUENCE [LARGE SCALE GENOMIC DNA]</scope>
    <source>
        <strain evidence="2 3">NRRL Y-17943</strain>
    </source>
</reference>
<proteinExistence type="predicted"/>
<evidence type="ECO:0000313" key="2">
    <source>
        <dbReference type="EMBL" id="ORX35871.1"/>
    </source>
</evidence>
<evidence type="ECO:0000256" key="1">
    <source>
        <dbReference type="SAM" id="MobiDB-lite"/>
    </source>
</evidence>
<organism evidence="2 3">
    <name type="scientific">Kockovaella imperatae</name>
    <dbReference type="NCBI Taxonomy" id="4999"/>
    <lineage>
        <taxon>Eukaryota</taxon>
        <taxon>Fungi</taxon>
        <taxon>Dikarya</taxon>
        <taxon>Basidiomycota</taxon>
        <taxon>Agaricomycotina</taxon>
        <taxon>Tremellomycetes</taxon>
        <taxon>Tremellales</taxon>
        <taxon>Cuniculitremaceae</taxon>
        <taxon>Kockovaella</taxon>
    </lineage>
</organism>
<dbReference type="GO" id="GO:0000815">
    <property type="term" value="C:ESCRT III complex"/>
    <property type="evidence" value="ECO:0007669"/>
    <property type="project" value="TreeGrafter"/>
</dbReference>
<dbReference type="Pfam" id="PF03357">
    <property type="entry name" value="Snf7"/>
    <property type="match status" value="1"/>
</dbReference>
<feature type="region of interest" description="Disordered" evidence="1">
    <location>
        <begin position="1"/>
        <end position="21"/>
    </location>
</feature>
<dbReference type="Gene3D" id="6.10.250.1710">
    <property type="match status" value="1"/>
</dbReference>
<name>A0A1Y1UCU6_9TREE</name>
<dbReference type="GO" id="GO:0005771">
    <property type="term" value="C:multivesicular body"/>
    <property type="evidence" value="ECO:0007669"/>
    <property type="project" value="TreeGrafter"/>
</dbReference>
<dbReference type="PANTHER" id="PTHR22761">
    <property type="entry name" value="CHARGED MULTIVESICULAR BODY PROTEIN"/>
    <property type="match status" value="1"/>
</dbReference>
<gene>
    <name evidence="2" type="ORF">BD324DRAFT_629339</name>
</gene>
<dbReference type="AlphaFoldDB" id="A0A1Y1UCU6"/>
<comment type="caution">
    <text evidence="2">The sequence shown here is derived from an EMBL/GenBank/DDBJ whole genome shotgun (WGS) entry which is preliminary data.</text>
</comment>
<feature type="region of interest" description="Disordered" evidence="1">
    <location>
        <begin position="431"/>
        <end position="518"/>
    </location>
</feature>
<dbReference type="GO" id="GO:0006900">
    <property type="term" value="P:vesicle budding from membrane"/>
    <property type="evidence" value="ECO:0007669"/>
    <property type="project" value="TreeGrafter"/>
</dbReference>
<keyword evidence="3" id="KW-1185">Reference proteome</keyword>
<dbReference type="FunCoup" id="A0A1Y1UCU6">
    <property type="interactions" value="53"/>
</dbReference>
<dbReference type="OrthoDB" id="10250120at2759"/>
<accession>A0A1Y1UCU6</accession>
<feature type="compositionally biased region" description="Polar residues" evidence="1">
    <location>
        <begin position="446"/>
        <end position="476"/>
    </location>
</feature>
<dbReference type="GO" id="GO:0009898">
    <property type="term" value="C:cytoplasmic side of plasma membrane"/>
    <property type="evidence" value="ECO:0007669"/>
    <property type="project" value="TreeGrafter"/>
</dbReference>
<dbReference type="STRING" id="4999.A0A1Y1UCU6"/>
<feature type="compositionally biased region" description="Basic and acidic residues" evidence="1">
    <location>
        <begin position="431"/>
        <end position="440"/>
    </location>
</feature>
<dbReference type="EMBL" id="NBSH01000009">
    <property type="protein sequence ID" value="ORX35871.1"/>
    <property type="molecule type" value="Genomic_DNA"/>
</dbReference>
<feature type="compositionally biased region" description="Basic and acidic residues" evidence="1">
    <location>
        <begin position="483"/>
        <end position="518"/>
    </location>
</feature>
<dbReference type="RefSeq" id="XP_021870000.1">
    <property type="nucleotide sequence ID" value="XM_022016197.1"/>
</dbReference>
<dbReference type="GO" id="GO:0032511">
    <property type="term" value="P:late endosome to vacuole transport via multivesicular body sorting pathway"/>
    <property type="evidence" value="ECO:0007669"/>
    <property type="project" value="TreeGrafter"/>
</dbReference>
<dbReference type="InParanoid" id="A0A1Y1UCU6"/>
<dbReference type="Proteomes" id="UP000193218">
    <property type="component" value="Unassembled WGS sequence"/>
</dbReference>
<dbReference type="PANTHER" id="PTHR22761:SF96">
    <property type="entry name" value="BCDNA.GH08385"/>
    <property type="match status" value="1"/>
</dbReference>
<dbReference type="InterPro" id="IPR005024">
    <property type="entry name" value="Snf7_fam"/>
</dbReference>
<dbReference type="GeneID" id="33558006"/>
<sequence>MSTSLLHQTPSATASPSLPPFLSVSPPPVSIPSSPRLDALYASSSSQRESNPTGYNANISWWSQVVQETLRSGWLNRSETDPDRLVLTLDDKTAKRLAKADGTLPRGLGGLALNQSTSSPPFWHPLTHFMASTLPIHSPASLTYRFVGRPLWWILAQVNPFGSSTTTVEKEETLWKRYKGKDYVHMPLLEETAANFIAYIEDNPPISYSASLFTPSSFRDEFGEIIFPDSDTLPAGRHTLSIRDTQVLLRWLSRDCGVVVMEGETIRISSDSITEADKGTLTIVTTLKRIDEQVDKLQVEIDKCQAKAKAHVHQRNLALAQLKRKKALEEVLDKRLGVAHQLRTVLTSIDQAKDDVEIMETYETSNATLRTILSNPALDVDHVNKTTDDLAEAIASQREIDDAIRMVGGEDIDEDDLAAELEGLVEEEKSKVVEKAKAGDEATPTDPLSTQATDSADQLSTQATGSADQLSSQTPDTALAALEAHERRYHDAQQRQREERQRAEDERRTRDAQRMPAE</sequence>
<feature type="compositionally biased region" description="Low complexity" evidence="1">
    <location>
        <begin position="9"/>
        <end position="21"/>
    </location>
</feature>
<evidence type="ECO:0000313" key="3">
    <source>
        <dbReference type="Proteomes" id="UP000193218"/>
    </source>
</evidence>
<protein>
    <submittedName>
        <fullName evidence="2">Snf7-domain-containing protein</fullName>
    </submittedName>
</protein>